<protein>
    <recommendedName>
        <fullName evidence="4">Copper chaperone PCu(A)C</fullName>
    </recommendedName>
</protein>
<evidence type="ECO:0000313" key="3">
    <source>
        <dbReference type="Proteomes" id="UP000244162"/>
    </source>
</evidence>
<dbReference type="PANTHER" id="PTHR36302">
    <property type="entry name" value="BLR7088 PROTEIN"/>
    <property type="match status" value="1"/>
</dbReference>
<feature type="chain" id="PRO_5015406535" description="Copper chaperone PCu(A)C" evidence="1">
    <location>
        <begin position="21"/>
        <end position="157"/>
    </location>
</feature>
<accession>A0A2T5FTD8</accession>
<reference evidence="2 3" key="1">
    <citation type="submission" date="2017-09" db="EMBL/GenBank/DDBJ databases">
        <title>Sphingomonas panjinensis sp.nov., isolated from oil-contaminated soil.</title>
        <authorList>
            <person name="Wang L."/>
            <person name="Chen L."/>
        </authorList>
    </citation>
    <scope>NUCLEOTIDE SEQUENCE [LARGE SCALE GENOMIC DNA]</scope>
    <source>
        <strain evidence="2 3">FW-11</strain>
    </source>
</reference>
<evidence type="ECO:0000313" key="2">
    <source>
        <dbReference type="EMBL" id="PTQ07328.1"/>
    </source>
</evidence>
<dbReference type="Gene3D" id="2.60.40.1890">
    <property type="entry name" value="PCu(A)C copper chaperone"/>
    <property type="match status" value="1"/>
</dbReference>
<dbReference type="RefSeq" id="WP_107969960.1">
    <property type="nucleotide sequence ID" value="NZ_NWBU01000018.1"/>
</dbReference>
<dbReference type="Pfam" id="PF04314">
    <property type="entry name" value="PCuAC"/>
    <property type="match status" value="1"/>
</dbReference>
<keyword evidence="1" id="KW-0732">Signal</keyword>
<dbReference type="Proteomes" id="UP000244162">
    <property type="component" value="Unassembled WGS sequence"/>
</dbReference>
<dbReference type="PANTHER" id="PTHR36302:SF1">
    <property type="entry name" value="COPPER CHAPERONE PCU(A)C"/>
    <property type="match status" value="1"/>
</dbReference>
<organism evidence="2 3">
    <name type="scientific">Sphingomonas oleivorans</name>
    <dbReference type="NCBI Taxonomy" id="1735121"/>
    <lineage>
        <taxon>Bacteria</taxon>
        <taxon>Pseudomonadati</taxon>
        <taxon>Pseudomonadota</taxon>
        <taxon>Alphaproteobacteria</taxon>
        <taxon>Sphingomonadales</taxon>
        <taxon>Sphingomonadaceae</taxon>
        <taxon>Sphingomonas</taxon>
    </lineage>
</organism>
<dbReference type="InterPro" id="IPR058248">
    <property type="entry name" value="Lxx211020-like"/>
</dbReference>
<dbReference type="InterPro" id="IPR036182">
    <property type="entry name" value="PCuAC_sf"/>
</dbReference>
<dbReference type="AlphaFoldDB" id="A0A2T5FTD8"/>
<keyword evidence="3" id="KW-1185">Reference proteome</keyword>
<dbReference type="InterPro" id="IPR007410">
    <property type="entry name" value="LpqE-like"/>
</dbReference>
<dbReference type="PROSITE" id="PS51257">
    <property type="entry name" value="PROKAR_LIPOPROTEIN"/>
    <property type="match status" value="1"/>
</dbReference>
<sequence length="157" mass="16057">MKYVAHRLALAATLSALALGACGRQDAGQLAVRDAWVRLPAVAGRPAAAYFTLKGGSAADRLTGIQSAVVERIELHAGGAKDGMTTMRPIEGVDIAAGGTVEFAPGGNHAMLFGIDKAIRPGTAIPMNFRFASGKAVEVEARTVAAGDEAPVGHEGH</sequence>
<evidence type="ECO:0008006" key="4">
    <source>
        <dbReference type="Google" id="ProtNLM"/>
    </source>
</evidence>
<dbReference type="OrthoDB" id="9796962at2"/>
<gene>
    <name evidence="2" type="ORF">CLG96_17390</name>
</gene>
<name>A0A2T5FTD8_9SPHN</name>
<evidence type="ECO:0000256" key="1">
    <source>
        <dbReference type="SAM" id="SignalP"/>
    </source>
</evidence>
<proteinExistence type="predicted"/>
<dbReference type="EMBL" id="NWBU01000018">
    <property type="protein sequence ID" value="PTQ07328.1"/>
    <property type="molecule type" value="Genomic_DNA"/>
</dbReference>
<comment type="caution">
    <text evidence="2">The sequence shown here is derived from an EMBL/GenBank/DDBJ whole genome shotgun (WGS) entry which is preliminary data.</text>
</comment>
<feature type="signal peptide" evidence="1">
    <location>
        <begin position="1"/>
        <end position="20"/>
    </location>
</feature>
<dbReference type="SUPFAM" id="SSF110087">
    <property type="entry name" value="DR1885-like metal-binding protein"/>
    <property type="match status" value="1"/>
</dbReference>